<name>A0A918WM21_9BACT</name>
<proteinExistence type="predicted"/>
<accession>A0A918WM21</accession>
<dbReference type="AlphaFoldDB" id="A0A918WM21"/>
<evidence type="ECO:0008006" key="4">
    <source>
        <dbReference type="Google" id="ProtNLM"/>
    </source>
</evidence>
<dbReference type="Proteomes" id="UP000644507">
    <property type="component" value="Unassembled WGS sequence"/>
</dbReference>
<dbReference type="Gene3D" id="3.40.30.10">
    <property type="entry name" value="Glutaredoxin"/>
    <property type="match status" value="1"/>
</dbReference>
<reference evidence="2" key="2">
    <citation type="submission" date="2020-09" db="EMBL/GenBank/DDBJ databases">
        <authorList>
            <person name="Sun Q."/>
            <person name="Kim S."/>
        </authorList>
    </citation>
    <scope>NUCLEOTIDE SEQUENCE</scope>
    <source>
        <strain evidence="2">KCTC 12988</strain>
    </source>
</reference>
<dbReference type="EMBL" id="BMXI01000009">
    <property type="protein sequence ID" value="GHC55621.1"/>
    <property type="molecule type" value="Genomic_DNA"/>
</dbReference>
<keyword evidence="1" id="KW-0732">Signal</keyword>
<dbReference type="InterPro" id="IPR036249">
    <property type="entry name" value="Thioredoxin-like_sf"/>
</dbReference>
<organism evidence="2 3">
    <name type="scientific">Roseibacillus persicicus</name>
    <dbReference type="NCBI Taxonomy" id="454148"/>
    <lineage>
        <taxon>Bacteria</taxon>
        <taxon>Pseudomonadati</taxon>
        <taxon>Verrucomicrobiota</taxon>
        <taxon>Verrucomicrobiia</taxon>
        <taxon>Verrucomicrobiales</taxon>
        <taxon>Verrucomicrobiaceae</taxon>
        <taxon>Roseibacillus</taxon>
    </lineage>
</organism>
<gene>
    <name evidence="2" type="ORF">GCM10007100_22850</name>
</gene>
<evidence type="ECO:0000313" key="2">
    <source>
        <dbReference type="EMBL" id="GHC55621.1"/>
    </source>
</evidence>
<evidence type="ECO:0000313" key="3">
    <source>
        <dbReference type="Proteomes" id="UP000644507"/>
    </source>
</evidence>
<comment type="caution">
    <text evidence="2">The sequence shown here is derived from an EMBL/GenBank/DDBJ whole genome shotgun (WGS) entry which is preliminary data.</text>
</comment>
<dbReference type="SUPFAM" id="SSF52833">
    <property type="entry name" value="Thioredoxin-like"/>
    <property type="match status" value="1"/>
</dbReference>
<evidence type="ECO:0000256" key="1">
    <source>
        <dbReference type="SAM" id="SignalP"/>
    </source>
</evidence>
<protein>
    <recommendedName>
        <fullName evidence="4">Redoxin domain-containing protein</fullName>
    </recommendedName>
</protein>
<feature type="chain" id="PRO_5037299620" description="Redoxin domain-containing protein" evidence="1">
    <location>
        <begin position="23"/>
        <end position="63"/>
    </location>
</feature>
<keyword evidence="3" id="KW-1185">Reference proteome</keyword>
<sequence length="63" mass="6786">MRTKLTTIGLLLLSLLSLNAQEANLSPGQPFPSLTLPTATDHSALSTDSFLGKKSLVHFFASW</sequence>
<feature type="signal peptide" evidence="1">
    <location>
        <begin position="1"/>
        <end position="22"/>
    </location>
</feature>
<reference evidence="2" key="1">
    <citation type="journal article" date="2014" name="Int. J. Syst. Evol. Microbiol.">
        <title>Complete genome sequence of Corynebacterium casei LMG S-19264T (=DSM 44701T), isolated from a smear-ripened cheese.</title>
        <authorList>
            <consortium name="US DOE Joint Genome Institute (JGI-PGF)"/>
            <person name="Walter F."/>
            <person name="Albersmeier A."/>
            <person name="Kalinowski J."/>
            <person name="Ruckert C."/>
        </authorList>
    </citation>
    <scope>NUCLEOTIDE SEQUENCE</scope>
    <source>
        <strain evidence="2">KCTC 12988</strain>
    </source>
</reference>